<comment type="caution">
    <text evidence="1">The sequence shown here is derived from an EMBL/GenBank/DDBJ whole genome shotgun (WGS) entry which is preliminary data.</text>
</comment>
<evidence type="ECO:0000313" key="2">
    <source>
        <dbReference type="Proteomes" id="UP001140513"/>
    </source>
</evidence>
<evidence type="ECO:0000313" key="1">
    <source>
        <dbReference type="EMBL" id="KAJ4348864.1"/>
    </source>
</evidence>
<dbReference type="GeneID" id="80913773"/>
<reference evidence="1" key="1">
    <citation type="submission" date="2022-10" db="EMBL/GenBank/DDBJ databases">
        <title>Tapping the CABI collections for fungal endophytes: first genome assemblies for Collariella, Neodidymelliopsis, Ascochyta clinopodiicola, Didymella pomorum, Didymosphaeria variabile, Neocosmospora piperis and Neocucurbitaria cava.</title>
        <authorList>
            <person name="Hill R."/>
        </authorList>
    </citation>
    <scope>NUCLEOTIDE SEQUENCE</scope>
    <source>
        <strain evidence="1">IMI 356815</strain>
    </source>
</reference>
<dbReference type="EMBL" id="JAPEUX010000007">
    <property type="protein sequence ID" value="KAJ4348864.1"/>
    <property type="molecule type" value="Genomic_DNA"/>
</dbReference>
<dbReference type="RefSeq" id="XP_056068252.1">
    <property type="nucleotide sequence ID" value="XM_056218987.1"/>
</dbReference>
<gene>
    <name evidence="1" type="ORF">N0V89_010243</name>
</gene>
<protein>
    <submittedName>
        <fullName evidence="1">Uncharacterized protein</fullName>
    </submittedName>
</protein>
<name>A0A9W8XGP0_9PLEO</name>
<dbReference type="OrthoDB" id="2532955at2759"/>
<organism evidence="1 2">
    <name type="scientific">Didymosphaeria variabile</name>
    <dbReference type="NCBI Taxonomy" id="1932322"/>
    <lineage>
        <taxon>Eukaryota</taxon>
        <taxon>Fungi</taxon>
        <taxon>Dikarya</taxon>
        <taxon>Ascomycota</taxon>
        <taxon>Pezizomycotina</taxon>
        <taxon>Dothideomycetes</taxon>
        <taxon>Pleosporomycetidae</taxon>
        <taxon>Pleosporales</taxon>
        <taxon>Massarineae</taxon>
        <taxon>Didymosphaeriaceae</taxon>
        <taxon>Didymosphaeria</taxon>
    </lineage>
</organism>
<accession>A0A9W8XGP0</accession>
<dbReference type="AlphaFoldDB" id="A0A9W8XGP0"/>
<sequence length="80" mass="8885">MRLKIPSQVKFVEQWVSPGWDCIPGGSRDANTEKAIWTNELIQFAVDLSLPVQENFWPPPGVKTSLGSIVATLAFSARQE</sequence>
<keyword evidence="2" id="KW-1185">Reference proteome</keyword>
<dbReference type="Proteomes" id="UP001140513">
    <property type="component" value="Unassembled WGS sequence"/>
</dbReference>
<proteinExistence type="predicted"/>